<name>A0A3G9J7H9_9FIRM</name>
<sequence length="158" mass="18153">MQVSTKFTIAIHILVATEYFNNQKMKVTSDFLSMSIGSNPVIIRNLMLNLKEEHLIEIKRGPGGISLLKPLNEITYLDVYKAVETKSTDELFKYHEHPNIECPVGRNIHQALEDSLDEIQQAFEKELSLHKVEDVYDNVLKQLSLEKVSKQEEKAHAF</sequence>
<dbReference type="InterPro" id="IPR036390">
    <property type="entry name" value="WH_DNA-bd_sf"/>
</dbReference>
<proteinExistence type="predicted"/>
<evidence type="ECO:0000313" key="1">
    <source>
        <dbReference type="EMBL" id="BBH26512.1"/>
    </source>
</evidence>
<accession>A0A3G9J7H9</accession>
<dbReference type="RefSeq" id="WP_125119367.1">
    <property type="nucleotide sequence ID" value="NZ_AP019309.1"/>
</dbReference>
<dbReference type="AlphaFoldDB" id="A0A3G9J7H9"/>
<keyword evidence="2" id="KW-1185">Reference proteome</keyword>
<dbReference type="Pfam" id="PF02082">
    <property type="entry name" value="Rrf2"/>
    <property type="match status" value="1"/>
</dbReference>
<organism evidence="1 2">
    <name type="scientific">Intestinibaculum porci</name>
    <dbReference type="NCBI Taxonomy" id="2487118"/>
    <lineage>
        <taxon>Bacteria</taxon>
        <taxon>Bacillati</taxon>
        <taxon>Bacillota</taxon>
        <taxon>Erysipelotrichia</taxon>
        <taxon>Erysipelotrichales</taxon>
        <taxon>Erysipelotrichaceae</taxon>
        <taxon>Intestinibaculum</taxon>
    </lineage>
</organism>
<evidence type="ECO:0000313" key="2">
    <source>
        <dbReference type="Proteomes" id="UP000268059"/>
    </source>
</evidence>
<dbReference type="EMBL" id="AP019309">
    <property type="protein sequence ID" value="BBH26512.1"/>
    <property type="molecule type" value="Genomic_DNA"/>
</dbReference>
<dbReference type="SUPFAM" id="SSF46785">
    <property type="entry name" value="Winged helix' DNA-binding domain"/>
    <property type="match status" value="1"/>
</dbReference>
<reference evidence="1 2" key="1">
    <citation type="submission" date="2018-11" db="EMBL/GenBank/DDBJ databases">
        <title>Novel Erysipelotrichaceae bacterium isolated from small intestine of a swine.</title>
        <authorList>
            <person name="Kim J.S."/>
            <person name="Choe H."/>
            <person name="Lee Y.R."/>
            <person name="Kim K.M."/>
            <person name="Park D.S."/>
        </authorList>
    </citation>
    <scope>NUCLEOTIDE SEQUENCE [LARGE SCALE GENOMIC DNA]</scope>
    <source>
        <strain evidence="1 2">SG0102</strain>
    </source>
</reference>
<dbReference type="InterPro" id="IPR000944">
    <property type="entry name" value="Tscrpt_reg_Rrf2"/>
</dbReference>
<gene>
    <name evidence="1" type="ORF">SG0102_14460</name>
</gene>
<dbReference type="GO" id="GO:0003700">
    <property type="term" value="F:DNA-binding transcription factor activity"/>
    <property type="evidence" value="ECO:0007669"/>
    <property type="project" value="TreeGrafter"/>
</dbReference>
<dbReference type="Proteomes" id="UP000268059">
    <property type="component" value="Chromosome"/>
</dbReference>
<dbReference type="PANTHER" id="PTHR33221:SF15">
    <property type="entry name" value="HTH-TYPE TRANSCRIPTIONAL REGULATOR YWGB-RELATED"/>
    <property type="match status" value="1"/>
</dbReference>
<dbReference type="GO" id="GO:0005829">
    <property type="term" value="C:cytosol"/>
    <property type="evidence" value="ECO:0007669"/>
    <property type="project" value="TreeGrafter"/>
</dbReference>
<dbReference type="FunCoup" id="A0A3G9J7H9">
    <property type="interactions" value="5"/>
</dbReference>
<dbReference type="KEGG" id="ebm:SG0102_14460"/>
<dbReference type="InParanoid" id="A0A3G9J7H9"/>
<dbReference type="PANTHER" id="PTHR33221">
    <property type="entry name" value="WINGED HELIX-TURN-HELIX TRANSCRIPTIONAL REGULATOR, RRF2 FAMILY"/>
    <property type="match status" value="1"/>
</dbReference>
<dbReference type="OrthoDB" id="213028at2"/>
<protein>
    <submittedName>
        <fullName evidence="1">Rrf2 family transcriptional regulator</fullName>
    </submittedName>
</protein>
<dbReference type="InterPro" id="IPR036388">
    <property type="entry name" value="WH-like_DNA-bd_sf"/>
</dbReference>
<dbReference type="Gene3D" id="1.10.10.10">
    <property type="entry name" value="Winged helix-like DNA-binding domain superfamily/Winged helix DNA-binding domain"/>
    <property type="match status" value="1"/>
</dbReference>